<dbReference type="PROSITE" id="PS51186">
    <property type="entry name" value="GNAT"/>
    <property type="match status" value="1"/>
</dbReference>
<dbReference type="SUPFAM" id="SSF55729">
    <property type="entry name" value="Acyl-CoA N-acyltransferases (Nat)"/>
    <property type="match status" value="1"/>
</dbReference>
<organism evidence="2 3">
    <name type="scientific">Xylanibacter ruminicola</name>
    <name type="common">Prevotella ruminicola</name>
    <dbReference type="NCBI Taxonomy" id="839"/>
    <lineage>
        <taxon>Bacteria</taxon>
        <taxon>Pseudomonadati</taxon>
        <taxon>Bacteroidota</taxon>
        <taxon>Bacteroidia</taxon>
        <taxon>Bacteroidales</taxon>
        <taxon>Prevotellaceae</taxon>
        <taxon>Xylanibacter</taxon>
    </lineage>
</organism>
<dbReference type="CDD" id="cd04301">
    <property type="entry name" value="NAT_SF"/>
    <property type="match status" value="1"/>
</dbReference>
<accession>A0A1H3Y0T9</accession>
<sequence>MKIELATIQDVPELQKLQHKAFGPQCIELGWEDALPMTETLEHAYEDFAECTTLKMLDDEGRIIGSIRGNVKDGSLYMGRLMVLPEYLQQGIGKQLFREIQRLLPHNRAWLCTCKQVQAPYEFYLREGFRPYKDEIVGPGLTWVYMEKR</sequence>
<dbReference type="RefSeq" id="WP_074760055.1">
    <property type="nucleotide sequence ID" value="NZ_FNRF01000001.1"/>
</dbReference>
<dbReference type="OrthoDB" id="9788916at2"/>
<protein>
    <submittedName>
        <fullName evidence="2">Predicted N-acetyltransferase YhbS</fullName>
    </submittedName>
</protein>
<dbReference type="AlphaFoldDB" id="A0A1H3Y0T9"/>
<name>A0A1H3Y0T9_XYLRU</name>
<dbReference type="InterPro" id="IPR000182">
    <property type="entry name" value="GNAT_dom"/>
</dbReference>
<evidence type="ECO:0000313" key="2">
    <source>
        <dbReference type="EMBL" id="SEA05226.1"/>
    </source>
</evidence>
<feature type="domain" description="N-acetyltransferase" evidence="1">
    <location>
        <begin position="1"/>
        <end position="149"/>
    </location>
</feature>
<dbReference type="InterPro" id="IPR016181">
    <property type="entry name" value="Acyl_CoA_acyltransferase"/>
</dbReference>
<dbReference type="Proteomes" id="UP000182257">
    <property type="component" value="Unassembled WGS sequence"/>
</dbReference>
<proteinExistence type="predicted"/>
<gene>
    <name evidence="2" type="ORF">SAMN05216462_0462</name>
</gene>
<dbReference type="EMBL" id="FNRF01000001">
    <property type="protein sequence ID" value="SEA05226.1"/>
    <property type="molecule type" value="Genomic_DNA"/>
</dbReference>
<dbReference type="Gene3D" id="3.40.630.30">
    <property type="match status" value="1"/>
</dbReference>
<dbReference type="Pfam" id="PF13673">
    <property type="entry name" value="Acetyltransf_10"/>
    <property type="match status" value="1"/>
</dbReference>
<reference evidence="2 3" key="1">
    <citation type="submission" date="2016-10" db="EMBL/GenBank/DDBJ databases">
        <authorList>
            <person name="de Groot N.N."/>
        </authorList>
    </citation>
    <scope>NUCLEOTIDE SEQUENCE [LARGE SCALE GENOMIC DNA]</scope>
    <source>
        <strain evidence="2 3">D31d</strain>
    </source>
</reference>
<evidence type="ECO:0000259" key="1">
    <source>
        <dbReference type="PROSITE" id="PS51186"/>
    </source>
</evidence>
<dbReference type="GO" id="GO:0016747">
    <property type="term" value="F:acyltransferase activity, transferring groups other than amino-acyl groups"/>
    <property type="evidence" value="ECO:0007669"/>
    <property type="project" value="InterPro"/>
</dbReference>
<keyword evidence="2" id="KW-0808">Transferase</keyword>
<evidence type="ECO:0000313" key="3">
    <source>
        <dbReference type="Proteomes" id="UP000182257"/>
    </source>
</evidence>